<proteinExistence type="predicted"/>
<name>A0A9Q3EEK2_9BASI</name>
<evidence type="ECO:0000313" key="2">
    <source>
        <dbReference type="Proteomes" id="UP000765509"/>
    </source>
</evidence>
<dbReference type="EMBL" id="AVOT02028783">
    <property type="protein sequence ID" value="MBW0521400.1"/>
    <property type="molecule type" value="Genomic_DNA"/>
</dbReference>
<dbReference type="AlphaFoldDB" id="A0A9Q3EEK2"/>
<sequence length="289" mass="33776">MVHIRNGRNYSVQPDGCGQGRVKISFRYGNYSSRKKCLEDARVSPHPPRSVPTNFGIKSEPELIQVNVLRAELFPSGSHRNISVSVQKLVWISQRRGVGNIPKPFKGAYELLLTHQELSGSGEDHRALRRMDLTPFLGENEISAKDVPKLEEWPTFSGKGEYNHIEFIRTIYMLQYYFHIPNEMIVGKLNSLFTRTAKNWYHKMRQDPGKNDWLWWKSEIITKWANNSWRFKMENDFEISIFNSEKDKPFTWFVKQKDRLSNLNPDMSYSMIDMKILSKCGGELEHSIK</sequence>
<reference evidence="1" key="1">
    <citation type="submission" date="2021-03" db="EMBL/GenBank/DDBJ databases">
        <title>Draft genome sequence of rust myrtle Austropuccinia psidii MF-1, a brazilian biotype.</title>
        <authorList>
            <person name="Quecine M.C."/>
            <person name="Pachon D.M.R."/>
            <person name="Bonatelli M.L."/>
            <person name="Correr F.H."/>
            <person name="Franceschini L.M."/>
            <person name="Leite T.F."/>
            <person name="Margarido G.R.A."/>
            <person name="Almeida C.A."/>
            <person name="Ferrarezi J.A."/>
            <person name="Labate C.A."/>
        </authorList>
    </citation>
    <scope>NUCLEOTIDE SEQUENCE</scope>
    <source>
        <strain evidence="1">MF-1</strain>
    </source>
</reference>
<dbReference type="Proteomes" id="UP000765509">
    <property type="component" value="Unassembled WGS sequence"/>
</dbReference>
<comment type="caution">
    <text evidence="1">The sequence shown here is derived from an EMBL/GenBank/DDBJ whole genome shotgun (WGS) entry which is preliminary data.</text>
</comment>
<evidence type="ECO:0000313" key="1">
    <source>
        <dbReference type="EMBL" id="MBW0521400.1"/>
    </source>
</evidence>
<accession>A0A9Q3EEK2</accession>
<organism evidence="1 2">
    <name type="scientific">Austropuccinia psidii MF-1</name>
    <dbReference type="NCBI Taxonomy" id="1389203"/>
    <lineage>
        <taxon>Eukaryota</taxon>
        <taxon>Fungi</taxon>
        <taxon>Dikarya</taxon>
        <taxon>Basidiomycota</taxon>
        <taxon>Pucciniomycotina</taxon>
        <taxon>Pucciniomycetes</taxon>
        <taxon>Pucciniales</taxon>
        <taxon>Sphaerophragmiaceae</taxon>
        <taxon>Austropuccinia</taxon>
    </lineage>
</organism>
<evidence type="ECO:0008006" key="3">
    <source>
        <dbReference type="Google" id="ProtNLM"/>
    </source>
</evidence>
<protein>
    <recommendedName>
        <fullName evidence="3">Retrotransposon gag domain-containing protein</fullName>
    </recommendedName>
</protein>
<keyword evidence="2" id="KW-1185">Reference proteome</keyword>
<gene>
    <name evidence="1" type="ORF">O181_061115</name>
</gene>